<keyword evidence="2" id="KW-1003">Cell membrane</keyword>
<accession>A0AAD3NB45</accession>
<reference evidence="14" key="1">
    <citation type="submission" date="2022-08" db="EMBL/GenBank/DDBJ databases">
        <title>Genome sequencing of akame (Lates japonicus).</title>
        <authorList>
            <person name="Hashiguchi Y."/>
            <person name="Takahashi H."/>
        </authorList>
    </citation>
    <scope>NUCLEOTIDE SEQUENCE</scope>
    <source>
        <strain evidence="14">Kochi</strain>
    </source>
</reference>
<evidence type="ECO:0000256" key="11">
    <source>
        <dbReference type="RuleBase" id="RU000688"/>
    </source>
</evidence>
<dbReference type="PRINTS" id="PR00237">
    <property type="entry name" value="GPCRRHODOPSN"/>
</dbReference>
<evidence type="ECO:0000256" key="4">
    <source>
        <dbReference type="ARBA" id="ARBA00022989"/>
    </source>
</evidence>
<keyword evidence="15" id="KW-1185">Reference proteome</keyword>
<comment type="subcellular location">
    <subcellularLocation>
        <location evidence="1">Cell membrane</location>
        <topology evidence="1">Multi-pass membrane protein</topology>
    </subcellularLocation>
</comment>
<dbReference type="PROSITE" id="PS50262">
    <property type="entry name" value="G_PROTEIN_RECEP_F1_2"/>
    <property type="match status" value="1"/>
</dbReference>
<dbReference type="EMBL" id="BRZM01000255">
    <property type="protein sequence ID" value="GLD69686.1"/>
    <property type="molecule type" value="Genomic_DNA"/>
</dbReference>
<comment type="similarity">
    <text evidence="11">Belongs to the G-protein coupled receptor 1 family.</text>
</comment>
<evidence type="ECO:0000256" key="6">
    <source>
        <dbReference type="ARBA" id="ARBA00023136"/>
    </source>
</evidence>
<dbReference type="InterPro" id="IPR000276">
    <property type="entry name" value="GPCR_Rhodpsn"/>
</dbReference>
<dbReference type="GO" id="GO:0005886">
    <property type="term" value="C:plasma membrane"/>
    <property type="evidence" value="ECO:0007669"/>
    <property type="project" value="UniProtKB-SubCell"/>
</dbReference>
<dbReference type="PANTHER" id="PTHR24234">
    <property type="entry name" value="LYSOPHOSPHATIDIC ACID RECEPTOR 5/SPHINGOSYLPHOSPHORYLCHOLINE RECEPTOR"/>
    <property type="match status" value="1"/>
</dbReference>
<evidence type="ECO:0000256" key="2">
    <source>
        <dbReference type="ARBA" id="ARBA00022475"/>
    </source>
</evidence>
<feature type="transmembrane region" description="Helical" evidence="12">
    <location>
        <begin position="34"/>
        <end position="58"/>
    </location>
</feature>
<keyword evidence="9" id="KW-0325">Glycoprotein</keyword>
<organism evidence="14 15">
    <name type="scientific">Lates japonicus</name>
    <name type="common">Japanese lates</name>
    <dbReference type="NCBI Taxonomy" id="270547"/>
    <lineage>
        <taxon>Eukaryota</taxon>
        <taxon>Metazoa</taxon>
        <taxon>Chordata</taxon>
        <taxon>Craniata</taxon>
        <taxon>Vertebrata</taxon>
        <taxon>Euteleostomi</taxon>
        <taxon>Actinopterygii</taxon>
        <taxon>Neopterygii</taxon>
        <taxon>Teleostei</taxon>
        <taxon>Neoteleostei</taxon>
        <taxon>Acanthomorphata</taxon>
        <taxon>Carangaria</taxon>
        <taxon>Carangaria incertae sedis</taxon>
        <taxon>Centropomidae</taxon>
        <taxon>Lates</taxon>
    </lineage>
</organism>
<gene>
    <name evidence="14" type="ORF">AKAME5_002100100</name>
</gene>
<evidence type="ECO:0000256" key="9">
    <source>
        <dbReference type="ARBA" id="ARBA00023180"/>
    </source>
</evidence>
<evidence type="ECO:0000256" key="12">
    <source>
        <dbReference type="SAM" id="Phobius"/>
    </source>
</evidence>
<feature type="transmembrane region" description="Helical" evidence="12">
    <location>
        <begin position="117"/>
        <end position="141"/>
    </location>
</feature>
<keyword evidence="7" id="KW-1015">Disulfide bond</keyword>
<evidence type="ECO:0000256" key="10">
    <source>
        <dbReference type="ARBA" id="ARBA00023224"/>
    </source>
</evidence>
<dbReference type="PROSITE" id="PS00237">
    <property type="entry name" value="G_PROTEIN_RECEP_F1_1"/>
    <property type="match status" value="1"/>
</dbReference>
<dbReference type="AlphaFoldDB" id="A0AAD3NB45"/>
<keyword evidence="6 12" id="KW-0472">Membrane</keyword>
<evidence type="ECO:0000313" key="14">
    <source>
        <dbReference type="EMBL" id="GLD69686.1"/>
    </source>
</evidence>
<keyword evidence="5 11" id="KW-0297">G-protein coupled receptor</keyword>
<sequence>MNSMKPKTQTMMETTTEDLMLRLRWYHSGQVRSLTMFAVYVINLLISDLIQICCLMIWVVLWLANFWEDNMVRCVSSLLYYGAVLASAGFMVCIALERYLVVAWPLWYRFRRSIKSSVLVSIIVWVFCFTEFIISSFVPIFRPSSSSSPSPCSSSPWLGP</sequence>
<evidence type="ECO:0000313" key="15">
    <source>
        <dbReference type="Proteomes" id="UP001279410"/>
    </source>
</evidence>
<comment type="caution">
    <text evidence="14">The sequence shown here is derived from an EMBL/GenBank/DDBJ whole genome shotgun (WGS) entry which is preliminary data.</text>
</comment>
<evidence type="ECO:0000256" key="7">
    <source>
        <dbReference type="ARBA" id="ARBA00023157"/>
    </source>
</evidence>
<name>A0AAD3NB45_LATJO</name>
<evidence type="ECO:0000256" key="8">
    <source>
        <dbReference type="ARBA" id="ARBA00023170"/>
    </source>
</evidence>
<proteinExistence type="inferred from homology"/>
<dbReference type="GO" id="GO:0004930">
    <property type="term" value="F:G protein-coupled receptor activity"/>
    <property type="evidence" value="ECO:0007669"/>
    <property type="project" value="UniProtKB-KW"/>
</dbReference>
<dbReference type="Gene3D" id="1.20.1070.10">
    <property type="entry name" value="Rhodopsin 7-helix transmembrane proteins"/>
    <property type="match status" value="1"/>
</dbReference>
<feature type="transmembrane region" description="Helical" evidence="12">
    <location>
        <begin position="78"/>
        <end position="96"/>
    </location>
</feature>
<protein>
    <submittedName>
        <fullName evidence="14">G-protein coupled receptor 4-like protein</fullName>
    </submittedName>
</protein>
<feature type="domain" description="G-protein coupled receptors family 1 profile" evidence="13">
    <location>
        <begin position="17"/>
        <end position="160"/>
    </location>
</feature>
<keyword evidence="4 12" id="KW-1133">Transmembrane helix</keyword>
<evidence type="ECO:0000256" key="1">
    <source>
        <dbReference type="ARBA" id="ARBA00004651"/>
    </source>
</evidence>
<evidence type="ECO:0000256" key="3">
    <source>
        <dbReference type="ARBA" id="ARBA00022692"/>
    </source>
</evidence>
<evidence type="ECO:0000259" key="13">
    <source>
        <dbReference type="PROSITE" id="PS50262"/>
    </source>
</evidence>
<dbReference type="InterPro" id="IPR017452">
    <property type="entry name" value="GPCR_Rhodpsn_7TM"/>
</dbReference>
<dbReference type="SUPFAM" id="SSF81321">
    <property type="entry name" value="Family A G protein-coupled receptor-like"/>
    <property type="match status" value="1"/>
</dbReference>
<keyword evidence="8 11" id="KW-0675">Receptor</keyword>
<evidence type="ECO:0000256" key="5">
    <source>
        <dbReference type="ARBA" id="ARBA00023040"/>
    </source>
</evidence>
<dbReference type="Pfam" id="PF00001">
    <property type="entry name" value="7tm_1"/>
    <property type="match status" value="1"/>
</dbReference>
<keyword evidence="3 11" id="KW-0812">Transmembrane</keyword>
<dbReference type="Proteomes" id="UP001279410">
    <property type="component" value="Unassembled WGS sequence"/>
</dbReference>
<keyword evidence="10 11" id="KW-0807">Transducer</keyword>